<dbReference type="Gene3D" id="2.40.10.10">
    <property type="entry name" value="Trypsin-like serine proteases"/>
    <property type="match status" value="4"/>
</dbReference>
<proteinExistence type="predicted"/>
<dbReference type="AlphaFoldDB" id="A0A1M5UH40"/>
<dbReference type="InterPro" id="IPR043504">
    <property type="entry name" value="Peptidase_S1_PA_chymotrypsin"/>
</dbReference>
<evidence type="ECO:0000313" key="1">
    <source>
        <dbReference type="EMBL" id="SHH61963.1"/>
    </source>
</evidence>
<protein>
    <submittedName>
        <fullName evidence="1">SprB repeat-containing protein</fullName>
    </submittedName>
</protein>
<feature type="non-terminal residue" evidence="1">
    <location>
        <position position="403"/>
    </location>
</feature>
<gene>
    <name evidence="1" type="ORF">SAMN05443373_1321</name>
</gene>
<sequence>NVTCNGANDGTITVTAPAGGYGTYEYRLNTGAWQSSGNFSALANATYSVQIRDAANPTCVIVLGDQIITQPAALTAAVAKTNVTCNGANDGTITVTAPAGGYGTYEYRLNTGAWQSSGNFSALANATYSVQIRDAANPTCVIVLGDQEITQPAALTAAVDKTNVTCNGANDGTITVTAPTGGYGTYEYRLNTGAWQTSGNFSALANATYSVQIRDAANPTCVIVLGDQEITQPAALTAAVDKTNVTCNGANDGTITVTAPTGGYGTYEYRLNTGAWQTSGNFSALANATYSVQIRDAANPTCVIVLGDQIITQPAALTAAVAKTNVTCNGANDGTITVTAPTGGYGTYEYRLNTGAWQTSGNFSALANATYSVQIRDAANPACVIVLGDQIITQPAALTAAVD</sequence>
<dbReference type="Pfam" id="PF13573">
    <property type="entry name" value="SprB"/>
    <property type="match status" value="5"/>
</dbReference>
<accession>A0A1M5UH40</accession>
<dbReference type="Proteomes" id="UP000184384">
    <property type="component" value="Unassembled WGS sequence"/>
</dbReference>
<dbReference type="STRING" id="280093.SAMN05443373_1321"/>
<dbReference type="RefSeq" id="WP_211517663.1">
    <property type="nucleotide sequence ID" value="NZ_FQWO01000032.1"/>
</dbReference>
<feature type="non-terminal residue" evidence="1">
    <location>
        <position position="1"/>
    </location>
</feature>
<reference evidence="2" key="1">
    <citation type="submission" date="2016-11" db="EMBL/GenBank/DDBJ databases">
        <authorList>
            <person name="Varghese N."/>
            <person name="Submissions S."/>
        </authorList>
    </citation>
    <scope>NUCLEOTIDE SEQUENCE [LARGE SCALE GENOMIC DNA]</scope>
    <source>
        <strain evidence="2">DSM 19729</strain>
    </source>
</reference>
<name>A0A1M5UH40_9FLAO</name>
<evidence type="ECO:0000313" key="2">
    <source>
        <dbReference type="Proteomes" id="UP000184384"/>
    </source>
</evidence>
<dbReference type="InterPro" id="IPR025667">
    <property type="entry name" value="SprB_repeat"/>
</dbReference>
<dbReference type="EMBL" id="FQWO01000032">
    <property type="protein sequence ID" value="SHH61963.1"/>
    <property type="molecule type" value="Genomic_DNA"/>
</dbReference>
<organism evidence="1 2">
    <name type="scientific">Flavobacterium granuli</name>
    <dbReference type="NCBI Taxonomy" id="280093"/>
    <lineage>
        <taxon>Bacteria</taxon>
        <taxon>Pseudomonadati</taxon>
        <taxon>Bacteroidota</taxon>
        <taxon>Flavobacteriia</taxon>
        <taxon>Flavobacteriales</taxon>
        <taxon>Flavobacteriaceae</taxon>
        <taxon>Flavobacterium</taxon>
    </lineage>
</organism>